<evidence type="ECO:0000313" key="1">
    <source>
        <dbReference type="EMBL" id="BAU56389.1"/>
    </source>
</evidence>
<accession>A0A0X8X6C7</accession>
<dbReference type="EMBL" id="AP017372">
    <property type="protein sequence ID" value="BAU56389.1"/>
    <property type="molecule type" value="Genomic_DNA"/>
</dbReference>
<dbReference type="GO" id="GO:0030151">
    <property type="term" value="F:molybdenum ion binding"/>
    <property type="evidence" value="ECO:0007669"/>
    <property type="project" value="InterPro"/>
</dbReference>
<protein>
    <submittedName>
        <fullName evidence="1">Nitrogenase FeMo-cofactor synthesis molybdenum delivery protein NifQ</fullName>
    </submittedName>
</protein>
<sequence>MSSQPHTVSHLPSSAERRAALLALPGQGEPFDRHLLASTLAQALQESEQPPQQSLNVLLGLGSSDLTSLLDYTFPGFADLEPQASYCDDPGEPAIEEPDLRQLLLDHRSQQHPEEAWLASIIARRALQPGHLWQSLGLDDRAQLSKMLHRHFRSLAEQNNHNMRWKKFFYRQLCASEGVLICKSPICGDCPDYSECFILDD</sequence>
<dbReference type="KEGG" id="hhk:HH1059_23190"/>
<dbReference type="Proteomes" id="UP000218890">
    <property type="component" value="Chromosome"/>
</dbReference>
<organism evidence="1 2">
    <name type="scientific">Halorhodospira halochloris</name>
    <name type="common">Ectothiorhodospira halochloris</name>
    <dbReference type="NCBI Taxonomy" id="1052"/>
    <lineage>
        <taxon>Bacteria</taxon>
        <taxon>Pseudomonadati</taxon>
        <taxon>Pseudomonadota</taxon>
        <taxon>Gammaproteobacteria</taxon>
        <taxon>Chromatiales</taxon>
        <taxon>Ectothiorhodospiraceae</taxon>
        <taxon>Halorhodospira</taxon>
    </lineage>
</organism>
<keyword evidence="2" id="KW-1185">Reference proteome</keyword>
<dbReference type="GO" id="GO:0009399">
    <property type="term" value="P:nitrogen fixation"/>
    <property type="evidence" value="ECO:0007669"/>
    <property type="project" value="InterPro"/>
</dbReference>
<dbReference type="AlphaFoldDB" id="A0A0X8X6C7"/>
<evidence type="ECO:0000313" key="2">
    <source>
        <dbReference type="Proteomes" id="UP000218890"/>
    </source>
</evidence>
<dbReference type="Pfam" id="PF04891">
    <property type="entry name" value="NifQ"/>
    <property type="match status" value="1"/>
</dbReference>
<gene>
    <name evidence="1" type="ORF">HH1059_23190</name>
</gene>
<proteinExistence type="predicted"/>
<dbReference type="OrthoDB" id="192277at2"/>
<dbReference type="InterPro" id="IPR006975">
    <property type="entry name" value="NifQ"/>
</dbReference>
<dbReference type="RefSeq" id="WP_096406170.1">
    <property type="nucleotide sequence ID" value="NZ_AP017372.2"/>
</dbReference>
<reference evidence="1" key="1">
    <citation type="submission" date="2016-02" db="EMBL/GenBank/DDBJ databases">
        <title>Halorhodospira halochloris DSM-1059 complete genome, version 2.</title>
        <authorList>
            <person name="Tsukatani Y."/>
        </authorList>
    </citation>
    <scope>NUCLEOTIDE SEQUENCE</scope>
    <source>
        <strain evidence="1">DSM 1059</strain>
    </source>
</reference>
<name>A0A0X8X6C7_HALHR</name>